<evidence type="ECO:0000313" key="2">
    <source>
        <dbReference type="Proteomes" id="UP001283361"/>
    </source>
</evidence>
<proteinExistence type="predicted"/>
<dbReference type="AlphaFoldDB" id="A0AAE1A7C9"/>
<dbReference type="Proteomes" id="UP001283361">
    <property type="component" value="Unassembled WGS sequence"/>
</dbReference>
<sequence>MVGVRDGCFDCNIRCRTANHICAEMDLAKDKVMVRSGNHRFGYFLSRLSSLIPSPFPLGNSSVTVNNKVAPNIAASGLKPRCGFRFSVFERPVLFEEGEKP</sequence>
<name>A0AAE1A7C9_9GAST</name>
<dbReference type="EMBL" id="JAWDGP010002514">
    <property type="protein sequence ID" value="KAK3782320.1"/>
    <property type="molecule type" value="Genomic_DNA"/>
</dbReference>
<protein>
    <submittedName>
        <fullName evidence="1">Uncharacterized protein</fullName>
    </submittedName>
</protein>
<accession>A0AAE1A7C9</accession>
<keyword evidence="2" id="KW-1185">Reference proteome</keyword>
<organism evidence="1 2">
    <name type="scientific">Elysia crispata</name>
    <name type="common">lettuce slug</name>
    <dbReference type="NCBI Taxonomy" id="231223"/>
    <lineage>
        <taxon>Eukaryota</taxon>
        <taxon>Metazoa</taxon>
        <taxon>Spiralia</taxon>
        <taxon>Lophotrochozoa</taxon>
        <taxon>Mollusca</taxon>
        <taxon>Gastropoda</taxon>
        <taxon>Heterobranchia</taxon>
        <taxon>Euthyneura</taxon>
        <taxon>Panpulmonata</taxon>
        <taxon>Sacoglossa</taxon>
        <taxon>Placobranchoidea</taxon>
        <taxon>Plakobranchidae</taxon>
        <taxon>Elysia</taxon>
    </lineage>
</organism>
<evidence type="ECO:0000313" key="1">
    <source>
        <dbReference type="EMBL" id="KAK3782320.1"/>
    </source>
</evidence>
<comment type="caution">
    <text evidence="1">The sequence shown here is derived from an EMBL/GenBank/DDBJ whole genome shotgun (WGS) entry which is preliminary data.</text>
</comment>
<reference evidence="1" key="1">
    <citation type="journal article" date="2023" name="G3 (Bethesda)">
        <title>A reference genome for the long-term kleptoplast-retaining sea slug Elysia crispata morphotype clarki.</title>
        <authorList>
            <person name="Eastman K.E."/>
            <person name="Pendleton A.L."/>
            <person name="Shaikh M.A."/>
            <person name="Suttiyut T."/>
            <person name="Ogas R."/>
            <person name="Tomko P."/>
            <person name="Gavelis G."/>
            <person name="Widhalm J.R."/>
            <person name="Wisecaver J.H."/>
        </authorList>
    </citation>
    <scope>NUCLEOTIDE SEQUENCE</scope>
    <source>
        <strain evidence="1">ECLA1</strain>
    </source>
</reference>
<gene>
    <name evidence="1" type="ORF">RRG08_027868</name>
</gene>